<evidence type="ECO:0008006" key="5">
    <source>
        <dbReference type="Google" id="ProtNLM"/>
    </source>
</evidence>
<comment type="caution">
    <text evidence="1">The sequence shown here is derived from an EMBL/GenBank/DDBJ whole genome shotgun (WGS) entry which is preliminary data.</text>
</comment>
<gene>
    <name evidence="1" type="ORF">EDS130_LOCUS25789</name>
    <name evidence="2" type="ORF">XAT740_LOCUS34093</name>
</gene>
<dbReference type="EMBL" id="CAJNOR010003303">
    <property type="protein sequence ID" value="CAF1400181.1"/>
    <property type="molecule type" value="Genomic_DNA"/>
</dbReference>
<dbReference type="InterPro" id="IPR032675">
    <property type="entry name" value="LRR_dom_sf"/>
</dbReference>
<name>A0A814X0H1_ADIRI</name>
<dbReference type="EMBL" id="CAJNOJ010000153">
    <property type="protein sequence ID" value="CAF1209096.1"/>
    <property type="molecule type" value="Genomic_DNA"/>
</dbReference>
<sequence length="378" mass="45051">MELISVELWLEIFDYLDVNSLWYSFRGLNRCIDEMLDQAQLHINLDKKGKYDYFMKNILPSIDIRRVRSLKLRKQNKIKHFFSITPLNSFVQLRLLSLEYMYSSKDHLFTFWNQLSSLKHLRSLKVIFGSKFRPNNNLDEKQFLIRAIFNHDFCPLLTRFIIKNYSDNKLNTDIPIPSLVQTTKPTNIEHLSIDRLTIVDLMKLLPALQHVKSFCVEDELSHNYEFFTQPIVPVAIPMLSECKTFDLSVSADIVFEHLRYLLKHTPNLKKLIIYNEWHLLDVEKWEWLLSGRCPRLIEFELSCNGDDCDRDYEKAGRVFEKACDTITFWKIRNALVMIESFAKDDFYYTTVEFHIGKTVEEQLRLEFPHRMDTAYDFE</sequence>
<proteinExistence type="predicted"/>
<dbReference type="OrthoDB" id="10103967at2759"/>
<evidence type="ECO:0000313" key="3">
    <source>
        <dbReference type="Proteomes" id="UP000663828"/>
    </source>
</evidence>
<accession>A0A814X0H1</accession>
<keyword evidence="3" id="KW-1185">Reference proteome</keyword>
<evidence type="ECO:0000313" key="2">
    <source>
        <dbReference type="EMBL" id="CAF1400181.1"/>
    </source>
</evidence>
<dbReference type="Proteomes" id="UP000663852">
    <property type="component" value="Unassembled WGS sequence"/>
</dbReference>
<evidence type="ECO:0000313" key="4">
    <source>
        <dbReference type="Proteomes" id="UP000663852"/>
    </source>
</evidence>
<protein>
    <recommendedName>
        <fullName evidence="5">F-box domain-containing protein</fullName>
    </recommendedName>
</protein>
<dbReference type="SUPFAM" id="SSF52047">
    <property type="entry name" value="RNI-like"/>
    <property type="match status" value="1"/>
</dbReference>
<dbReference type="Proteomes" id="UP000663828">
    <property type="component" value="Unassembled WGS sequence"/>
</dbReference>
<dbReference type="AlphaFoldDB" id="A0A814X0H1"/>
<dbReference type="Gene3D" id="3.80.10.10">
    <property type="entry name" value="Ribonuclease Inhibitor"/>
    <property type="match status" value="1"/>
</dbReference>
<reference evidence="1" key="1">
    <citation type="submission" date="2021-02" db="EMBL/GenBank/DDBJ databases">
        <authorList>
            <person name="Nowell W R."/>
        </authorList>
    </citation>
    <scope>NUCLEOTIDE SEQUENCE</scope>
</reference>
<evidence type="ECO:0000313" key="1">
    <source>
        <dbReference type="EMBL" id="CAF1209096.1"/>
    </source>
</evidence>
<organism evidence="1 4">
    <name type="scientific">Adineta ricciae</name>
    <name type="common">Rotifer</name>
    <dbReference type="NCBI Taxonomy" id="249248"/>
    <lineage>
        <taxon>Eukaryota</taxon>
        <taxon>Metazoa</taxon>
        <taxon>Spiralia</taxon>
        <taxon>Gnathifera</taxon>
        <taxon>Rotifera</taxon>
        <taxon>Eurotatoria</taxon>
        <taxon>Bdelloidea</taxon>
        <taxon>Adinetida</taxon>
        <taxon>Adinetidae</taxon>
        <taxon>Adineta</taxon>
    </lineage>
</organism>